<dbReference type="Proteomes" id="UP000269708">
    <property type="component" value="Unassembled WGS sequence"/>
</dbReference>
<evidence type="ECO:0000256" key="3">
    <source>
        <dbReference type="ARBA" id="ARBA00022840"/>
    </source>
</evidence>
<dbReference type="SUPFAM" id="SSF160467">
    <property type="entry name" value="PH0987 N-terminal domain-like"/>
    <property type="match status" value="1"/>
</dbReference>
<dbReference type="Gene3D" id="3.30.1360.40">
    <property type="match status" value="1"/>
</dbReference>
<feature type="domain" description="Carboxyltransferase" evidence="4">
    <location>
        <begin position="8"/>
        <end position="210"/>
    </location>
</feature>
<keyword evidence="6" id="KW-1185">Reference proteome</keyword>
<evidence type="ECO:0000259" key="4">
    <source>
        <dbReference type="SMART" id="SM00796"/>
    </source>
</evidence>
<keyword evidence="1" id="KW-0547">Nucleotide-binding</keyword>
<gene>
    <name evidence="5" type="ORF">EDC50_0570</name>
</gene>
<dbReference type="InterPro" id="IPR010016">
    <property type="entry name" value="PxpB"/>
</dbReference>
<dbReference type="RefSeq" id="WP_123768942.1">
    <property type="nucleotide sequence ID" value="NZ_RKQN01000001.1"/>
</dbReference>
<accession>A0A3N4VEG8</accession>
<dbReference type="OrthoDB" id="9778567at2"/>
<sequence>MSGAPGDCGIEALADDAWLLRFGARLDPHLNARVHAVAARLRQAAPEWLRDLVPAFASLGVFFDPAADPARVRAELLALADAHAPATRAPEAARIVEIPVAYGGDCGPDLEAAAAELGLAPAQLAERHAAGDYVVAMIGFAPGFPYLLGLDPALALPRLATPRTRVAAGSVAIGGAQSGIYPRESPGGWRILGRTPLALFDPAREPPALLQPGDRVRFVAVGAAEAGFDGAAR</sequence>
<dbReference type="InterPro" id="IPR003833">
    <property type="entry name" value="CT_C_D"/>
</dbReference>
<dbReference type="PANTHER" id="PTHR34698:SF2">
    <property type="entry name" value="5-OXOPROLINASE SUBUNIT B"/>
    <property type="match status" value="1"/>
</dbReference>
<dbReference type="PANTHER" id="PTHR34698">
    <property type="entry name" value="5-OXOPROLINASE SUBUNIT B"/>
    <property type="match status" value="1"/>
</dbReference>
<dbReference type="SUPFAM" id="SSF50891">
    <property type="entry name" value="Cyclophilin-like"/>
    <property type="match status" value="1"/>
</dbReference>
<dbReference type="GO" id="GO:0016787">
    <property type="term" value="F:hydrolase activity"/>
    <property type="evidence" value="ECO:0007669"/>
    <property type="project" value="UniProtKB-KW"/>
</dbReference>
<keyword evidence="3" id="KW-0067">ATP-binding</keyword>
<dbReference type="AlphaFoldDB" id="A0A3N4VEG8"/>
<dbReference type="NCBIfam" id="TIGR00370">
    <property type="entry name" value="5-oxoprolinase subunit PxpB"/>
    <property type="match status" value="1"/>
</dbReference>
<name>A0A3N4VEG8_9GAMM</name>
<comment type="caution">
    <text evidence="5">The sequence shown here is derived from an EMBL/GenBank/DDBJ whole genome shotgun (WGS) entry which is preliminary data.</text>
</comment>
<dbReference type="Gene3D" id="2.40.100.10">
    <property type="entry name" value="Cyclophilin-like"/>
    <property type="match status" value="1"/>
</dbReference>
<evidence type="ECO:0000256" key="2">
    <source>
        <dbReference type="ARBA" id="ARBA00022801"/>
    </source>
</evidence>
<evidence type="ECO:0000313" key="6">
    <source>
        <dbReference type="Proteomes" id="UP000269708"/>
    </source>
</evidence>
<evidence type="ECO:0000313" key="5">
    <source>
        <dbReference type="EMBL" id="RPE81382.1"/>
    </source>
</evidence>
<proteinExistence type="predicted"/>
<dbReference type="InterPro" id="IPR029000">
    <property type="entry name" value="Cyclophilin-like_dom_sf"/>
</dbReference>
<reference evidence="5 6" key="1">
    <citation type="submission" date="2018-11" db="EMBL/GenBank/DDBJ databases">
        <title>Genomic Encyclopedia of Type Strains, Phase IV (KMG-IV): sequencing the most valuable type-strain genomes for metagenomic binning, comparative biology and taxonomic classification.</title>
        <authorList>
            <person name="Goeker M."/>
        </authorList>
    </citation>
    <scope>NUCLEOTIDE SEQUENCE [LARGE SCALE GENOMIC DNA]</scope>
    <source>
        <strain evidence="5 6">DSM 25623</strain>
    </source>
</reference>
<keyword evidence="2" id="KW-0378">Hydrolase</keyword>
<protein>
    <submittedName>
        <fullName evidence="5">KipI family sensor histidine kinase inhibitor</fullName>
    </submittedName>
</protein>
<organism evidence="5 6">
    <name type="scientific">Vulcaniibacterium tengchongense</name>
    <dbReference type="NCBI Taxonomy" id="1273429"/>
    <lineage>
        <taxon>Bacteria</taxon>
        <taxon>Pseudomonadati</taxon>
        <taxon>Pseudomonadota</taxon>
        <taxon>Gammaproteobacteria</taxon>
        <taxon>Lysobacterales</taxon>
        <taxon>Lysobacteraceae</taxon>
        <taxon>Vulcaniibacterium</taxon>
    </lineage>
</organism>
<dbReference type="GO" id="GO:0005524">
    <property type="term" value="F:ATP binding"/>
    <property type="evidence" value="ECO:0007669"/>
    <property type="project" value="UniProtKB-KW"/>
</dbReference>
<dbReference type="EMBL" id="RKQN01000001">
    <property type="protein sequence ID" value="RPE81382.1"/>
    <property type="molecule type" value="Genomic_DNA"/>
</dbReference>
<evidence type="ECO:0000256" key="1">
    <source>
        <dbReference type="ARBA" id="ARBA00022741"/>
    </source>
</evidence>
<dbReference type="Pfam" id="PF02682">
    <property type="entry name" value="CT_C_D"/>
    <property type="match status" value="1"/>
</dbReference>
<dbReference type="SMART" id="SM00796">
    <property type="entry name" value="AHS1"/>
    <property type="match status" value="1"/>
</dbReference>